<dbReference type="SUPFAM" id="SSF101478">
    <property type="entry name" value="ADP-ribosylglycohydrolase"/>
    <property type="match status" value="1"/>
</dbReference>
<dbReference type="InterPro" id="IPR003591">
    <property type="entry name" value="Leu-rich_rpt_typical-subtyp"/>
</dbReference>
<feature type="domain" description="Disease resistance R13L4/SHOC-2-like LRR" evidence="5">
    <location>
        <begin position="78"/>
        <end position="207"/>
    </location>
</feature>
<evidence type="ECO:0000256" key="4">
    <source>
        <dbReference type="SAM" id="MobiDB-lite"/>
    </source>
</evidence>
<dbReference type="PANTHER" id="PTHR16222">
    <property type="entry name" value="ADP-RIBOSYLGLYCOHYDROLASE"/>
    <property type="match status" value="1"/>
</dbReference>
<evidence type="ECO:0000256" key="2">
    <source>
        <dbReference type="ARBA" id="ARBA00022737"/>
    </source>
</evidence>
<dbReference type="AlphaFoldDB" id="A0A2T7NSD7"/>
<keyword evidence="3" id="KW-0479">Metal-binding</keyword>
<feature type="binding site" evidence="3">
    <location>
        <position position="601"/>
    </location>
    <ligand>
        <name>Mg(2+)</name>
        <dbReference type="ChEBI" id="CHEBI:18420"/>
        <label>1</label>
    </ligand>
</feature>
<dbReference type="STRING" id="400727.A0A2T7NSD7"/>
<keyword evidence="3" id="KW-0460">Magnesium</keyword>
<dbReference type="Proteomes" id="UP000245119">
    <property type="component" value="Linkage Group LG9"/>
</dbReference>
<dbReference type="PROSITE" id="PS51450">
    <property type="entry name" value="LRR"/>
    <property type="match status" value="2"/>
</dbReference>
<dbReference type="GO" id="GO:0046872">
    <property type="term" value="F:metal ion binding"/>
    <property type="evidence" value="ECO:0007669"/>
    <property type="project" value="UniProtKB-KW"/>
</dbReference>
<dbReference type="OrthoDB" id="2021138at2759"/>
<feature type="binding site" evidence="3">
    <location>
        <position position="598"/>
    </location>
    <ligand>
        <name>Mg(2+)</name>
        <dbReference type="ChEBI" id="CHEBI:18420"/>
        <label>1</label>
    </ligand>
</feature>
<dbReference type="InterPro" id="IPR001611">
    <property type="entry name" value="Leu-rich_rpt"/>
</dbReference>
<dbReference type="InterPro" id="IPR036705">
    <property type="entry name" value="Ribosyl_crysJ1_sf"/>
</dbReference>
<dbReference type="OMA" id="MGNYETH"/>
<evidence type="ECO:0000259" key="5">
    <source>
        <dbReference type="Pfam" id="PF23598"/>
    </source>
</evidence>
<dbReference type="InterPro" id="IPR050792">
    <property type="entry name" value="ADP-ribosylglycohydrolase"/>
</dbReference>
<dbReference type="EMBL" id="PZQS01000009">
    <property type="protein sequence ID" value="PVD24085.1"/>
    <property type="molecule type" value="Genomic_DNA"/>
</dbReference>
<keyword evidence="1" id="KW-0433">Leucine-rich repeat</keyword>
<dbReference type="Gene3D" id="3.80.10.10">
    <property type="entry name" value="Ribonuclease Inhibitor"/>
    <property type="match status" value="1"/>
</dbReference>
<evidence type="ECO:0000313" key="6">
    <source>
        <dbReference type="EMBL" id="PVD24085.1"/>
    </source>
</evidence>
<proteinExistence type="predicted"/>
<name>A0A2T7NSD7_POMCA</name>
<protein>
    <recommendedName>
        <fullName evidence="5">Disease resistance R13L4/SHOC-2-like LRR domain-containing protein</fullName>
    </recommendedName>
</protein>
<dbReference type="SMART" id="SM00369">
    <property type="entry name" value="LRR_TYP"/>
    <property type="match status" value="4"/>
</dbReference>
<dbReference type="Gene3D" id="1.10.4080.10">
    <property type="entry name" value="ADP-ribosylation/Crystallin J1"/>
    <property type="match status" value="1"/>
</dbReference>
<comment type="caution">
    <text evidence="6">The sequence shown here is derived from an EMBL/GenBank/DDBJ whole genome shotgun (WGS) entry which is preliminary data.</text>
</comment>
<feature type="compositionally biased region" description="Low complexity" evidence="4">
    <location>
        <begin position="428"/>
        <end position="440"/>
    </location>
</feature>
<sequence>MGNVEAHDFDPVRPDERKELNLSRQVSFKQFCKHLNGEVHESCLRELPYNIRDSVCLYEIMKAAFNMLTEVPPELPLRLPHLHYLDLSHNQLTEIPHSFGLLFHLKTLLLQHNRLRALPETFVRLVKLEKVDLSYNLLRELPEDLGYMENLQRLSVSHNKLKHLPVSLGSSKKLRLLLAERNRLDLPPQSVCDEGSESTLQYIRKLYLSAQDKEPPKPVVSVNEFPRRRSNQLHSPVSNPHSAHMQYIQEQTYTTNTPSRIKTPLMPPLEASSYDAIELRDRILGLIFGAALGDIVGLATRWMTRDQVAFHYDVDMIQFTDIIRDEHRVPWYQGDWSSNFDVFMLVLDSLINWAGVVDELDFAKRLVAYRNHGFPELGDSSGVLLSTVMQQVVLEETFMTDPHGTSERVLRLGRTAENGVAGSDSESRSSSSLSSISDNESFQVHESSSCKEFGTDNGSIIRAAVLGIPNFHDLQEVEENSIRICRATHADPRCLASCVFVSLLVAKLLQGHEREMETTSYEQQIKEAQERAAAYLTDVQHQEHFLASLQVTQLSQLKAREKDNMSHTYKPMMAAVLALGWQGTFCDFVMHLAREGGDSNSNGCVAGAVMGFRTGYSKLPKTWLEGLRPRQARWLNLRVNLLLDMMGLP</sequence>
<dbReference type="Pfam" id="PF03747">
    <property type="entry name" value="ADP_ribosyl_GH"/>
    <property type="match status" value="1"/>
</dbReference>
<organism evidence="6 7">
    <name type="scientific">Pomacea canaliculata</name>
    <name type="common">Golden apple snail</name>
    <dbReference type="NCBI Taxonomy" id="400727"/>
    <lineage>
        <taxon>Eukaryota</taxon>
        <taxon>Metazoa</taxon>
        <taxon>Spiralia</taxon>
        <taxon>Lophotrochozoa</taxon>
        <taxon>Mollusca</taxon>
        <taxon>Gastropoda</taxon>
        <taxon>Caenogastropoda</taxon>
        <taxon>Architaenioglossa</taxon>
        <taxon>Ampullarioidea</taxon>
        <taxon>Ampullariidae</taxon>
        <taxon>Pomacea</taxon>
    </lineage>
</organism>
<feature type="region of interest" description="Disordered" evidence="4">
    <location>
        <begin position="418"/>
        <end position="440"/>
    </location>
</feature>
<keyword evidence="2" id="KW-0677">Repeat</keyword>
<dbReference type="InterPro" id="IPR055414">
    <property type="entry name" value="LRR_R13L4/SHOC2-like"/>
</dbReference>
<evidence type="ECO:0000313" key="7">
    <source>
        <dbReference type="Proteomes" id="UP000245119"/>
    </source>
</evidence>
<dbReference type="Pfam" id="PF23598">
    <property type="entry name" value="LRR_14"/>
    <property type="match status" value="1"/>
</dbReference>
<dbReference type="SMART" id="SM00364">
    <property type="entry name" value="LRR_BAC"/>
    <property type="match status" value="4"/>
</dbReference>
<dbReference type="InterPro" id="IPR032675">
    <property type="entry name" value="LRR_dom_sf"/>
</dbReference>
<dbReference type="InterPro" id="IPR005502">
    <property type="entry name" value="Ribosyl_crysJ1"/>
</dbReference>
<accession>A0A2T7NSD7</accession>
<keyword evidence="7" id="KW-1185">Reference proteome</keyword>
<evidence type="ECO:0000256" key="3">
    <source>
        <dbReference type="PIRSR" id="PIRSR605502-1"/>
    </source>
</evidence>
<evidence type="ECO:0000256" key="1">
    <source>
        <dbReference type="ARBA" id="ARBA00022614"/>
    </source>
</evidence>
<dbReference type="SUPFAM" id="SSF52058">
    <property type="entry name" value="L domain-like"/>
    <property type="match status" value="1"/>
</dbReference>
<comment type="cofactor">
    <cofactor evidence="3">
        <name>Mg(2+)</name>
        <dbReference type="ChEBI" id="CHEBI:18420"/>
    </cofactor>
    <text evidence="3">Binds 2 magnesium ions per subunit.</text>
</comment>
<dbReference type="PANTHER" id="PTHR16222:SF28">
    <property type="entry name" value="ADP-RIBOSYLGLYCOHYDROLASE"/>
    <property type="match status" value="1"/>
</dbReference>
<gene>
    <name evidence="6" type="ORF">C0Q70_14555</name>
</gene>
<reference evidence="6 7" key="1">
    <citation type="submission" date="2018-04" db="EMBL/GenBank/DDBJ databases">
        <title>The genome of golden apple snail Pomacea canaliculata provides insight into stress tolerance and invasive adaptation.</title>
        <authorList>
            <person name="Liu C."/>
            <person name="Liu B."/>
            <person name="Ren Y."/>
            <person name="Zhang Y."/>
            <person name="Wang H."/>
            <person name="Li S."/>
            <person name="Jiang F."/>
            <person name="Yin L."/>
            <person name="Zhang G."/>
            <person name="Qian W."/>
            <person name="Fan W."/>
        </authorList>
    </citation>
    <scope>NUCLEOTIDE SEQUENCE [LARGE SCALE GENOMIC DNA]</scope>
    <source>
        <strain evidence="6">SZHN2017</strain>
        <tissue evidence="6">Muscle</tissue>
    </source>
</reference>